<reference evidence="2" key="1">
    <citation type="submission" date="2023-05" db="EMBL/GenBank/DDBJ databases">
        <authorList>
            <person name="Zhang X."/>
        </authorList>
    </citation>
    <scope>NUCLEOTIDE SEQUENCE</scope>
    <source>
        <strain evidence="2">BD1B2-1</strain>
    </source>
</reference>
<dbReference type="Proteomes" id="UP001232063">
    <property type="component" value="Unassembled WGS sequence"/>
</dbReference>
<dbReference type="EMBL" id="JASJOU010000001">
    <property type="protein sequence ID" value="MDJ1499283.1"/>
    <property type="molecule type" value="Genomic_DNA"/>
</dbReference>
<accession>A0AAE3R1Q6</accession>
<feature type="transmembrane region" description="Helical" evidence="1">
    <location>
        <begin position="38"/>
        <end position="60"/>
    </location>
</feature>
<dbReference type="AlphaFoldDB" id="A0AAE3R1Q6"/>
<organism evidence="2 3">
    <name type="scientific">Xanthocytophaga agilis</name>
    <dbReference type="NCBI Taxonomy" id="3048010"/>
    <lineage>
        <taxon>Bacteria</taxon>
        <taxon>Pseudomonadati</taxon>
        <taxon>Bacteroidota</taxon>
        <taxon>Cytophagia</taxon>
        <taxon>Cytophagales</taxon>
        <taxon>Rhodocytophagaceae</taxon>
        <taxon>Xanthocytophaga</taxon>
    </lineage>
</organism>
<proteinExistence type="predicted"/>
<feature type="transmembrane region" description="Helical" evidence="1">
    <location>
        <begin position="12"/>
        <end position="32"/>
    </location>
</feature>
<evidence type="ECO:0000256" key="1">
    <source>
        <dbReference type="SAM" id="Phobius"/>
    </source>
</evidence>
<dbReference type="RefSeq" id="WP_314508813.1">
    <property type="nucleotide sequence ID" value="NZ_JASJOU010000001.1"/>
</dbReference>
<gene>
    <name evidence="2" type="ORF">QNI22_01430</name>
</gene>
<keyword evidence="1" id="KW-1133">Transmembrane helix</keyword>
<keyword evidence="1" id="KW-0472">Membrane</keyword>
<keyword evidence="3" id="KW-1185">Reference proteome</keyword>
<protein>
    <submittedName>
        <fullName evidence="2">Uncharacterized protein</fullName>
    </submittedName>
</protein>
<evidence type="ECO:0000313" key="3">
    <source>
        <dbReference type="Proteomes" id="UP001232063"/>
    </source>
</evidence>
<keyword evidence="1" id="KW-0812">Transmembrane</keyword>
<comment type="caution">
    <text evidence="2">The sequence shown here is derived from an EMBL/GenBank/DDBJ whole genome shotgun (WGS) entry which is preliminary data.</text>
</comment>
<evidence type="ECO:0000313" key="2">
    <source>
        <dbReference type="EMBL" id="MDJ1499283.1"/>
    </source>
</evidence>
<name>A0AAE3R1Q6_9BACT</name>
<sequence length="160" mass="18785">MIQLQYKSRNTIDGLLLFYLLLILSIITFLFLRKYVDLTQLVIYNTLILLISFLAPYSLIKIENNRIIVKKTFLGICYTRIEEDFQAILCKEESIYFIGNTTKIKLENHYGYGYYWGGYPDSMLIIDKNTTTVLGSPTIYQDFKKTLVAEMQKTEHSFMK</sequence>